<keyword evidence="3 6" id="KW-0732">Signal</keyword>
<dbReference type="RefSeq" id="WP_149937519.1">
    <property type="nucleotide sequence ID" value="NZ_VVZV01000101.1"/>
</dbReference>
<accession>A0A6L3IK98</accession>
<dbReference type="GO" id="GO:0009279">
    <property type="term" value="C:cell outer membrane"/>
    <property type="evidence" value="ECO:0007669"/>
    <property type="project" value="UniProtKB-SubCell"/>
</dbReference>
<comment type="similarity">
    <text evidence="2">Belongs to the SusD family.</text>
</comment>
<dbReference type="InterPro" id="IPR033985">
    <property type="entry name" value="SusD-like_N"/>
</dbReference>
<organism evidence="9 10">
    <name type="scientific">Phocaeicola dorei</name>
    <dbReference type="NCBI Taxonomy" id="357276"/>
    <lineage>
        <taxon>Bacteria</taxon>
        <taxon>Pseudomonadati</taxon>
        <taxon>Bacteroidota</taxon>
        <taxon>Bacteroidia</taxon>
        <taxon>Bacteroidales</taxon>
        <taxon>Bacteroidaceae</taxon>
        <taxon>Phocaeicola</taxon>
    </lineage>
</organism>
<evidence type="ECO:0000313" key="9">
    <source>
        <dbReference type="EMBL" id="KAA5311490.1"/>
    </source>
</evidence>
<keyword evidence="4" id="KW-0472">Membrane</keyword>
<dbReference type="Pfam" id="PF14322">
    <property type="entry name" value="SusD-like_3"/>
    <property type="match status" value="1"/>
</dbReference>
<name>A0A6L3IK98_9BACT</name>
<gene>
    <name evidence="9" type="ORF">F2Z07_23895</name>
</gene>
<protein>
    <submittedName>
        <fullName evidence="9">RagB/SusD family nutrient uptake outer membrane protein</fullName>
    </submittedName>
</protein>
<reference evidence="9 10" key="1">
    <citation type="journal article" date="2019" name="Nat. Med.">
        <title>A library of human gut bacterial isolates paired with longitudinal multiomics data enables mechanistic microbiome research.</title>
        <authorList>
            <person name="Poyet M."/>
            <person name="Groussin M."/>
            <person name="Gibbons S.M."/>
            <person name="Avila-Pacheco J."/>
            <person name="Jiang X."/>
            <person name="Kearney S.M."/>
            <person name="Perrotta A.R."/>
            <person name="Berdy B."/>
            <person name="Zhao S."/>
            <person name="Lieberman T.D."/>
            <person name="Swanson P.K."/>
            <person name="Smith M."/>
            <person name="Roesemann S."/>
            <person name="Alexander J.E."/>
            <person name="Rich S.A."/>
            <person name="Livny J."/>
            <person name="Vlamakis H."/>
            <person name="Clish C."/>
            <person name="Bullock K."/>
            <person name="Deik A."/>
            <person name="Scott J."/>
            <person name="Pierce K.A."/>
            <person name="Xavier R.J."/>
            <person name="Alm E.J."/>
        </authorList>
    </citation>
    <scope>NUCLEOTIDE SEQUENCE [LARGE SCALE GENOMIC DNA]</scope>
    <source>
        <strain evidence="9 10">BIOML-A25</strain>
    </source>
</reference>
<keyword evidence="5" id="KW-0998">Cell outer membrane</keyword>
<evidence type="ECO:0000259" key="8">
    <source>
        <dbReference type="Pfam" id="PF14322"/>
    </source>
</evidence>
<evidence type="ECO:0000256" key="5">
    <source>
        <dbReference type="ARBA" id="ARBA00023237"/>
    </source>
</evidence>
<feature type="chain" id="PRO_5026782080" evidence="6">
    <location>
        <begin position="21"/>
        <end position="452"/>
    </location>
</feature>
<dbReference type="EMBL" id="VVZV01000101">
    <property type="protein sequence ID" value="KAA5311490.1"/>
    <property type="molecule type" value="Genomic_DNA"/>
</dbReference>
<dbReference type="AlphaFoldDB" id="A0A6L3IK98"/>
<comment type="caution">
    <text evidence="9">The sequence shown here is derived from an EMBL/GenBank/DDBJ whole genome shotgun (WGS) entry which is preliminary data.</text>
</comment>
<dbReference type="Gene3D" id="1.25.40.390">
    <property type="match status" value="1"/>
</dbReference>
<dbReference type="InterPro" id="IPR012944">
    <property type="entry name" value="SusD_RagB_dom"/>
</dbReference>
<feature type="domain" description="SusD-like N-terminal" evidence="8">
    <location>
        <begin position="100"/>
        <end position="212"/>
    </location>
</feature>
<dbReference type="InterPro" id="IPR011990">
    <property type="entry name" value="TPR-like_helical_dom_sf"/>
</dbReference>
<comment type="subcellular location">
    <subcellularLocation>
        <location evidence="1">Cell outer membrane</location>
    </subcellularLocation>
</comment>
<evidence type="ECO:0000259" key="7">
    <source>
        <dbReference type="Pfam" id="PF07980"/>
    </source>
</evidence>
<feature type="domain" description="RagB/SusD" evidence="7">
    <location>
        <begin position="313"/>
        <end position="450"/>
    </location>
</feature>
<evidence type="ECO:0000256" key="4">
    <source>
        <dbReference type="ARBA" id="ARBA00023136"/>
    </source>
</evidence>
<dbReference type="Proteomes" id="UP000481700">
    <property type="component" value="Unassembled WGS sequence"/>
</dbReference>
<dbReference type="Pfam" id="PF07980">
    <property type="entry name" value="SusD_RagB"/>
    <property type="match status" value="1"/>
</dbReference>
<evidence type="ECO:0000256" key="2">
    <source>
        <dbReference type="ARBA" id="ARBA00006275"/>
    </source>
</evidence>
<proteinExistence type="inferred from homology"/>
<dbReference type="SUPFAM" id="SSF48452">
    <property type="entry name" value="TPR-like"/>
    <property type="match status" value="1"/>
</dbReference>
<sequence>MKKRNILLGLALAFCFTACYDLDKMPEGVLSTAEPFRSTGEIRNYIDRYYEFGVRTQGFMAGGGGGIAGNDVNSDNLASAAVNSRLMGLTSLSNAVALDNYTHIRNINFLINNAGDCPEKGSVEYNHLMGEAYYFRAWFYYSMFSDYGRLAWVDTPLEPNLEVMMLPRESRTFIADKILADLDMAISLMKEQNNSSSMRLHKDVARALKSEVALFEATWEKWHYAKEKNKPEKFYDTELGEAELMAKIDNYLDQSIAAAEEVRQRGVWKIYNTGNVENDYRSIFETPDLTANPEILWFKMYDGDQVGNSVTRYLNTGGGNVGVTASLVDDYLTIDGRPLVGKELLDAKRVYPTELLPTVRDPRLSQTVALPGQRMQPAGAGNPYVVGFPSLAGDGSAFGTNMTGYVMLKHVQIDYTGDYISEYKGSTPAIQFRYADVLLNYAEALAEKHGAA</sequence>
<evidence type="ECO:0000256" key="3">
    <source>
        <dbReference type="ARBA" id="ARBA00022729"/>
    </source>
</evidence>
<evidence type="ECO:0000313" key="10">
    <source>
        <dbReference type="Proteomes" id="UP000481700"/>
    </source>
</evidence>
<evidence type="ECO:0000256" key="6">
    <source>
        <dbReference type="SAM" id="SignalP"/>
    </source>
</evidence>
<feature type="non-terminal residue" evidence="9">
    <location>
        <position position="452"/>
    </location>
</feature>
<feature type="signal peptide" evidence="6">
    <location>
        <begin position="1"/>
        <end position="20"/>
    </location>
</feature>
<evidence type="ECO:0000256" key="1">
    <source>
        <dbReference type="ARBA" id="ARBA00004442"/>
    </source>
</evidence>